<protein>
    <submittedName>
        <fullName evidence="2">Uncharacterized protein</fullName>
    </submittedName>
</protein>
<name>A0A914PEM9_9BILA</name>
<organism evidence="1 2">
    <name type="scientific">Panagrolaimus davidi</name>
    <dbReference type="NCBI Taxonomy" id="227884"/>
    <lineage>
        <taxon>Eukaryota</taxon>
        <taxon>Metazoa</taxon>
        <taxon>Ecdysozoa</taxon>
        <taxon>Nematoda</taxon>
        <taxon>Chromadorea</taxon>
        <taxon>Rhabditida</taxon>
        <taxon>Tylenchina</taxon>
        <taxon>Panagrolaimomorpha</taxon>
        <taxon>Panagrolaimoidea</taxon>
        <taxon>Panagrolaimidae</taxon>
        <taxon>Panagrolaimus</taxon>
    </lineage>
</organism>
<dbReference type="Proteomes" id="UP000887578">
    <property type="component" value="Unplaced"/>
</dbReference>
<reference evidence="2" key="1">
    <citation type="submission" date="2022-11" db="UniProtKB">
        <authorList>
            <consortium name="WormBaseParasite"/>
        </authorList>
    </citation>
    <scope>IDENTIFICATION</scope>
</reference>
<keyword evidence="1" id="KW-1185">Reference proteome</keyword>
<evidence type="ECO:0000313" key="2">
    <source>
        <dbReference type="WBParaSite" id="PDA_v2.g13964.t1"/>
    </source>
</evidence>
<dbReference type="AlphaFoldDB" id="A0A914PEM9"/>
<proteinExistence type="predicted"/>
<dbReference type="WBParaSite" id="PDA_v2.g13964.t1">
    <property type="protein sequence ID" value="PDA_v2.g13964.t1"/>
    <property type="gene ID" value="PDA_v2.g13964"/>
</dbReference>
<evidence type="ECO:0000313" key="1">
    <source>
        <dbReference type="Proteomes" id="UP000887578"/>
    </source>
</evidence>
<sequence length="119" mass="12633">MIDDNFLDEISGHSIKSKVIFIQISENKSSTKAAVPVIGDDFLASVSDNKPKNAVHVTGDELLESLSNKTPIPVVEEDFLAQVGASNGIKSGESATFSSSSTKPSMIIPGKKLFKPIIS</sequence>
<accession>A0A914PEM9</accession>